<feature type="active site" description="Nucleophile" evidence="4">
    <location>
        <position position="169"/>
    </location>
</feature>
<proteinExistence type="predicted"/>
<feature type="short sequence motif" description="GXGXXG" evidence="4">
    <location>
        <begin position="140"/>
        <end position="145"/>
    </location>
</feature>
<dbReference type="InterPro" id="IPR016035">
    <property type="entry name" value="Acyl_Trfase/lysoPLipase"/>
</dbReference>
<sequence>MTLKRMYVSDLLASWKVFQQSHLLFPFYPSHGQARSEFFAAVRRGEGYWVQRDSQWLLIEKVDAGETWRITNLLISTEMDWQTAFQLLETTARQMFKRSIQLKLEANLVIQQWLVTQGYHFNEGIWQKELVYHTGLVLGGGGARGAYQIGVWKALLEKNIQFEVITGTSVGGLNGALIAQGDYDQAFSLWKEIETDKVLDITFKEVEILDFSAQVDQLRTFIRTSLKQKGLSSEPLRRLLEERLDPKKIQMGCPFSIVTTKVPAFQEVIVSLNDCPKEEIIDWLLASSAFFPMMAMAKLKGEFYVDGGYRNNLPVDIALREPITEVIIVDVHGPGLDRKYRLSDGIAELYLASPWSLGDLLLFHSDRSSENIDLGYLEAKRAFGELQGYRYFFEDRADFETLTKNFLRSVKKAFPIDAASLYPELQKYFRQSIPVEMLSLAFLEFFAYWVKVPPVRVYTPEEFIEILLQQFEMPVKGTIPFSVQEQIEDFIENHNVFSDYYHVLQLYQRKGAFKSFYHRWPIPTLLALFLNYIREGSI</sequence>
<dbReference type="InterPro" id="IPR002641">
    <property type="entry name" value="PNPLA_dom"/>
</dbReference>
<feature type="domain" description="PNPLA" evidence="5">
    <location>
        <begin position="136"/>
        <end position="319"/>
    </location>
</feature>
<dbReference type="EMBL" id="AJDQ01000006">
    <property type="protein sequence ID" value="EOI56962.1"/>
    <property type="molecule type" value="Genomic_DNA"/>
</dbReference>
<evidence type="ECO:0000256" key="2">
    <source>
        <dbReference type="ARBA" id="ARBA00022963"/>
    </source>
</evidence>
<dbReference type="PANTHER" id="PTHR14226:SF29">
    <property type="entry name" value="NEUROPATHY TARGET ESTERASE SWS"/>
    <property type="match status" value="1"/>
</dbReference>
<dbReference type="Pfam" id="PF01734">
    <property type="entry name" value="Patatin"/>
    <property type="match status" value="1"/>
</dbReference>
<feature type="short sequence motif" description="GXSXG" evidence="4">
    <location>
        <begin position="167"/>
        <end position="171"/>
    </location>
</feature>
<dbReference type="CDD" id="cd07209">
    <property type="entry name" value="Pat_hypo_Ecoli_Z1214_like"/>
    <property type="match status" value="1"/>
</dbReference>
<evidence type="ECO:0000259" key="5">
    <source>
        <dbReference type="PROSITE" id="PS51635"/>
    </source>
</evidence>
<dbReference type="Gene3D" id="3.40.1090.10">
    <property type="entry name" value="Cytosolic phospholipase A2 catalytic domain"/>
    <property type="match status" value="2"/>
</dbReference>
<protein>
    <recommendedName>
        <fullName evidence="5">PNPLA domain-containing protein</fullName>
    </recommendedName>
</protein>
<dbReference type="PATRIC" id="fig|1158614.3.peg.1180"/>
<keyword evidence="9" id="KW-1185">Reference proteome</keyword>
<dbReference type="Proteomes" id="UP000013750">
    <property type="component" value="Unassembled WGS sequence"/>
</dbReference>
<keyword evidence="3 4" id="KW-0443">Lipid metabolism</keyword>
<dbReference type="EMBL" id="ASWH01000001">
    <property type="protein sequence ID" value="EOW83464.1"/>
    <property type="molecule type" value="Genomic_DNA"/>
</dbReference>
<dbReference type="RefSeq" id="WP_010779595.1">
    <property type="nucleotide sequence ID" value="NZ_ASWH01000001.1"/>
</dbReference>
<feature type="active site" description="Proton acceptor" evidence="4">
    <location>
        <position position="306"/>
    </location>
</feature>
<name>R2Y3T3_9ENTE</name>
<evidence type="ECO:0000313" key="7">
    <source>
        <dbReference type="EMBL" id="EOW83464.1"/>
    </source>
</evidence>
<dbReference type="eggNOG" id="COG1752">
    <property type="taxonomic scope" value="Bacteria"/>
</dbReference>
<evidence type="ECO:0000256" key="3">
    <source>
        <dbReference type="ARBA" id="ARBA00023098"/>
    </source>
</evidence>
<organism evidence="6 8">
    <name type="scientific">Enterococcus gilvus ATCC BAA-350</name>
    <dbReference type="NCBI Taxonomy" id="1158614"/>
    <lineage>
        <taxon>Bacteria</taxon>
        <taxon>Bacillati</taxon>
        <taxon>Bacillota</taxon>
        <taxon>Bacilli</taxon>
        <taxon>Lactobacillales</taxon>
        <taxon>Enterococcaceae</taxon>
        <taxon>Enterococcus</taxon>
    </lineage>
</organism>
<dbReference type="AlphaFoldDB" id="R2Y3T3"/>
<dbReference type="PANTHER" id="PTHR14226">
    <property type="entry name" value="NEUROPATHY TARGET ESTERASE/SWISS CHEESE D.MELANOGASTER"/>
    <property type="match status" value="1"/>
</dbReference>
<dbReference type="Proteomes" id="UP000014160">
    <property type="component" value="Unassembled WGS sequence"/>
</dbReference>
<dbReference type="SUPFAM" id="SSF52151">
    <property type="entry name" value="FabD/lysophospholipase-like"/>
    <property type="match status" value="1"/>
</dbReference>
<dbReference type="GO" id="GO:0016042">
    <property type="term" value="P:lipid catabolic process"/>
    <property type="evidence" value="ECO:0007669"/>
    <property type="project" value="UniProtKB-UniRule"/>
</dbReference>
<reference evidence="7 9" key="2">
    <citation type="submission" date="2013-03" db="EMBL/GenBank/DDBJ databases">
        <title>The Genome Sequence of Enterococcus gilvus ATCC BAA-350 (PacBio/Illumina hybrid assembly).</title>
        <authorList>
            <consortium name="The Broad Institute Genomics Platform"/>
            <consortium name="The Broad Institute Genome Sequencing Center for Infectious Disease"/>
            <person name="Earl A."/>
            <person name="Russ C."/>
            <person name="Gilmore M."/>
            <person name="Surin D."/>
            <person name="Walker B."/>
            <person name="Young S."/>
            <person name="Zeng Q."/>
            <person name="Gargeya S."/>
            <person name="Fitzgerald M."/>
            <person name="Haas B."/>
            <person name="Abouelleil A."/>
            <person name="Allen A.W."/>
            <person name="Alvarado L."/>
            <person name="Arachchi H.M."/>
            <person name="Berlin A.M."/>
            <person name="Chapman S.B."/>
            <person name="Gainer-Dewar J."/>
            <person name="Goldberg J."/>
            <person name="Griggs A."/>
            <person name="Gujja S."/>
            <person name="Hansen M."/>
            <person name="Howarth C."/>
            <person name="Imamovic A."/>
            <person name="Ireland A."/>
            <person name="Larimer J."/>
            <person name="McCowan C."/>
            <person name="Murphy C."/>
            <person name="Pearson M."/>
            <person name="Poon T.W."/>
            <person name="Priest M."/>
            <person name="Roberts A."/>
            <person name="Saif S."/>
            <person name="Shea T."/>
            <person name="Sisk P."/>
            <person name="Sykes S."/>
            <person name="Wortman J."/>
            <person name="Nusbaum C."/>
            <person name="Birren B."/>
        </authorList>
    </citation>
    <scope>NUCLEOTIDE SEQUENCE [LARGE SCALE GENOMIC DNA]</scope>
    <source>
        <strain evidence="7 9">ATCC BAA-350</strain>
    </source>
</reference>
<feature type="short sequence motif" description="DGA/G" evidence="4">
    <location>
        <begin position="306"/>
        <end position="308"/>
    </location>
</feature>
<evidence type="ECO:0000256" key="4">
    <source>
        <dbReference type="PROSITE-ProRule" id="PRU01161"/>
    </source>
</evidence>
<evidence type="ECO:0000256" key="1">
    <source>
        <dbReference type="ARBA" id="ARBA00022801"/>
    </source>
</evidence>
<evidence type="ECO:0000313" key="8">
    <source>
        <dbReference type="Proteomes" id="UP000013750"/>
    </source>
</evidence>
<evidence type="ECO:0000313" key="6">
    <source>
        <dbReference type="EMBL" id="EOI56962.1"/>
    </source>
</evidence>
<gene>
    <name evidence="7" type="ORF">I592_02823</name>
    <name evidence="6" type="ORF">UKC_01147</name>
</gene>
<accession>R2Y3T3</accession>
<dbReference type="OrthoDB" id="9770965at2"/>
<comment type="caution">
    <text evidence="6">The sequence shown here is derived from an EMBL/GenBank/DDBJ whole genome shotgun (WGS) entry which is preliminary data.</text>
</comment>
<reference evidence="6 8" key="1">
    <citation type="submission" date="2013-02" db="EMBL/GenBank/DDBJ databases">
        <title>The Genome Sequence of Enterococcus gilvus ATCC BAA-350.</title>
        <authorList>
            <consortium name="The Broad Institute Genome Sequencing Platform"/>
            <consortium name="The Broad Institute Genome Sequencing Center for Infectious Disease"/>
            <person name="Earl A.M."/>
            <person name="Gilmore M.S."/>
            <person name="Lebreton F."/>
            <person name="Walker B."/>
            <person name="Young S.K."/>
            <person name="Zeng Q."/>
            <person name="Gargeya S."/>
            <person name="Fitzgerald M."/>
            <person name="Haas B."/>
            <person name="Abouelleil A."/>
            <person name="Alvarado L."/>
            <person name="Arachchi H.M."/>
            <person name="Berlin A.M."/>
            <person name="Chapman S.B."/>
            <person name="Dewar J."/>
            <person name="Goldberg J."/>
            <person name="Griggs A."/>
            <person name="Gujja S."/>
            <person name="Hansen M."/>
            <person name="Howarth C."/>
            <person name="Imamovic A."/>
            <person name="Larimer J."/>
            <person name="McCowan C."/>
            <person name="Murphy C."/>
            <person name="Neiman D."/>
            <person name="Pearson M."/>
            <person name="Priest M."/>
            <person name="Roberts A."/>
            <person name="Saif S."/>
            <person name="Shea T."/>
            <person name="Sisk P."/>
            <person name="Sykes S."/>
            <person name="Wortman J."/>
            <person name="Nusbaum C."/>
            <person name="Birren B."/>
        </authorList>
    </citation>
    <scope>NUCLEOTIDE SEQUENCE [LARGE SCALE GENOMIC DNA]</scope>
    <source>
        <strain evidence="6 8">ATCC BAA-350</strain>
    </source>
</reference>
<keyword evidence="2 4" id="KW-0442">Lipid degradation</keyword>
<dbReference type="InterPro" id="IPR050301">
    <property type="entry name" value="NTE"/>
</dbReference>
<dbReference type="PROSITE" id="PS51635">
    <property type="entry name" value="PNPLA"/>
    <property type="match status" value="1"/>
</dbReference>
<dbReference type="HOGENOM" id="CLU_034454_2_0_9"/>
<dbReference type="GO" id="GO:0016787">
    <property type="term" value="F:hydrolase activity"/>
    <property type="evidence" value="ECO:0007669"/>
    <property type="project" value="UniProtKB-UniRule"/>
</dbReference>
<keyword evidence="1 4" id="KW-0378">Hydrolase</keyword>
<evidence type="ECO:0000313" key="9">
    <source>
        <dbReference type="Proteomes" id="UP000014160"/>
    </source>
</evidence>